<dbReference type="Pfam" id="PF01814">
    <property type="entry name" value="Hemerythrin"/>
    <property type="match status" value="1"/>
</dbReference>
<dbReference type="InterPro" id="IPR004089">
    <property type="entry name" value="MCPsignal_dom"/>
</dbReference>
<dbReference type="NCBIfam" id="NF033749">
    <property type="entry name" value="bact_hemeryth"/>
    <property type="match status" value="1"/>
</dbReference>
<keyword evidence="8" id="KW-0472">Membrane</keyword>
<dbReference type="PANTHER" id="PTHR43531">
    <property type="entry name" value="PROTEIN ICFG"/>
    <property type="match status" value="1"/>
</dbReference>
<dbReference type="NCBIfam" id="TIGR02481">
    <property type="entry name" value="hemeryth_dom"/>
    <property type="match status" value="1"/>
</dbReference>
<dbReference type="PRINTS" id="PR00260">
    <property type="entry name" value="CHEMTRNSDUCR"/>
</dbReference>
<feature type="transmembrane region" description="Helical" evidence="8">
    <location>
        <begin position="30"/>
        <end position="49"/>
    </location>
</feature>
<dbReference type="Gene3D" id="1.10.287.950">
    <property type="entry name" value="Methyl-accepting chemotaxis protein"/>
    <property type="match status" value="1"/>
</dbReference>
<keyword evidence="2" id="KW-0145">Chemotaxis</keyword>
<dbReference type="InterPro" id="IPR051310">
    <property type="entry name" value="MCP_chemotaxis"/>
</dbReference>
<dbReference type="Gene3D" id="1.20.120.50">
    <property type="entry name" value="Hemerythrin-like"/>
    <property type="match status" value="1"/>
</dbReference>
<sequence length="497" mass="55683">MKTNNIIATTFTLSLTITCLIGYLTNSGVIASLPFVLATIPTLVMFYIMQKKHRDSLTELMGKLDYLQRNIIGTNSQFFDSCEQLEDSTNEQASAVVETSATSDEISAMITRTTESISSFESNIKEINQLIGNSDKSLERLEENIEASLDTSRDINASLSDIATNLNGFLHTFSEVESKAQLINDIVFQTKLLSFNASVEAARAGEHGKGFSVVAEEIGKLATTSGDSADAINYTLSEAQTKLNTLIEKIEESSKSLGTRLDETANSCDHTLLEFKNSFNQTNEETLKMNQQIEEITVAAREQENGVIELRDAIHLINNSTQRSTLVVSQTLKLASTINDYLKDLRHSIHKTKTEKHIVTSSAIEEIPWDKKYAIGIPKVDSEHEELLKRINTLIRAMNTQQGIAKAFEDLKGYVVFHFDEEEEYMRSINYPSYESHKRVHEKLLSNVAKFEAQLKTGQVEKDKLASFLKNWLFTHIMGIDTKYADHARQQGVKLVA</sequence>
<dbReference type="Proteomes" id="UP000443582">
    <property type="component" value="Unassembled WGS sequence"/>
</dbReference>
<evidence type="ECO:0000313" key="11">
    <source>
        <dbReference type="Proteomes" id="UP000443582"/>
    </source>
</evidence>
<dbReference type="Pfam" id="PF00015">
    <property type="entry name" value="MCPsignal"/>
    <property type="match status" value="1"/>
</dbReference>
<keyword evidence="8" id="KW-0812">Transmembrane</keyword>
<evidence type="ECO:0000256" key="3">
    <source>
        <dbReference type="ARBA" id="ARBA00022723"/>
    </source>
</evidence>
<evidence type="ECO:0000256" key="5">
    <source>
        <dbReference type="ARBA" id="ARBA00029447"/>
    </source>
</evidence>
<comment type="similarity">
    <text evidence="5">Belongs to the methyl-accepting chemotaxis (MCP) protein family.</text>
</comment>
<keyword evidence="3" id="KW-0479">Metal-binding</keyword>
<dbReference type="SMART" id="SM00283">
    <property type="entry name" value="MA"/>
    <property type="match status" value="1"/>
</dbReference>
<dbReference type="SUPFAM" id="SSF58104">
    <property type="entry name" value="Methyl-accepting chemotaxis protein (MCP) signaling domain"/>
    <property type="match status" value="1"/>
</dbReference>
<evidence type="ECO:0000259" key="9">
    <source>
        <dbReference type="PROSITE" id="PS50111"/>
    </source>
</evidence>
<evidence type="ECO:0000256" key="1">
    <source>
        <dbReference type="ARBA" id="ARBA00010587"/>
    </source>
</evidence>
<evidence type="ECO:0000256" key="2">
    <source>
        <dbReference type="ARBA" id="ARBA00022500"/>
    </source>
</evidence>
<dbReference type="InterPro" id="IPR016131">
    <property type="entry name" value="Haemerythrin_Fe_BS"/>
</dbReference>
<evidence type="ECO:0000256" key="8">
    <source>
        <dbReference type="SAM" id="Phobius"/>
    </source>
</evidence>
<dbReference type="PANTHER" id="PTHR43531:SF11">
    <property type="entry name" value="METHYL-ACCEPTING CHEMOTAXIS PROTEIN 3"/>
    <property type="match status" value="1"/>
</dbReference>
<proteinExistence type="inferred from homology"/>
<name>A0ABY0IJG8_9BACT</name>
<dbReference type="InterPro" id="IPR004090">
    <property type="entry name" value="Chemotax_Me-accpt_rcpt"/>
</dbReference>
<comment type="similarity">
    <text evidence="1">Belongs to the hemerythrin family.</text>
</comment>
<keyword evidence="4" id="KW-0408">Iron</keyword>
<dbReference type="PROSITE" id="PS00550">
    <property type="entry name" value="HEMERYTHRINS"/>
    <property type="match status" value="1"/>
</dbReference>
<dbReference type="InterPro" id="IPR035938">
    <property type="entry name" value="Hemerythrin-like_sf"/>
</dbReference>
<evidence type="ECO:0000256" key="7">
    <source>
        <dbReference type="SAM" id="Coils"/>
    </source>
</evidence>
<evidence type="ECO:0000256" key="4">
    <source>
        <dbReference type="ARBA" id="ARBA00023004"/>
    </source>
</evidence>
<feature type="domain" description="Methyl-accepting transducer" evidence="9">
    <location>
        <begin position="67"/>
        <end position="339"/>
    </location>
</feature>
<keyword evidence="8" id="KW-1133">Transmembrane helix</keyword>
<dbReference type="CDD" id="cd12107">
    <property type="entry name" value="Hemerythrin"/>
    <property type="match status" value="1"/>
</dbReference>
<dbReference type="InterPro" id="IPR012312">
    <property type="entry name" value="Hemerythrin-like"/>
</dbReference>
<evidence type="ECO:0000256" key="6">
    <source>
        <dbReference type="PROSITE-ProRule" id="PRU00284"/>
    </source>
</evidence>
<keyword evidence="7" id="KW-0175">Coiled coil</keyword>
<evidence type="ECO:0000313" key="10">
    <source>
        <dbReference type="EMBL" id="RZF23113.1"/>
    </source>
</evidence>
<dbReference type="InterPro" id="IPR012827">
    <property type="entry name" value="Hemerythrin_metal-bd"/>
</dbReference>
<protein>
    <submittedName>
        <fullName evidence="10">Bacteriohemerythrin</fullName>
    </submittedName>
</protein>
<comment type="caution">
    <text evidence="10">The sequence shown here is derived from an EMBL/GenBank/DDBJ whole genome shotgun (WGS) entry which is preliminary data.</text>
</comment>
<feature type="coiled-coil region" evidence="7">
    <location>
        <begin position="124"/>
        <end position="158"/>
    </location>
</feature>
<organism evidence="10 11">
    <name type="scientific">Halobacteriovorax vibrionivorans</name>
    <dbReference type="NCBI Taxonomy" id="2152716"/>
    <lineage>
        <taxon>Bacteria</taxon>
        <taxon>Pseudomonadati</taxon>
        <taxon>Bdellovibrionota</taxon>
        <taxon>Bacteriovoracia</taxon>
        <taxon>Bacteriovoracales</taxon>
        <taxon>Halobacteriovoraceae</taxon>
        <taxon>Halobacteriovorax</taxon>
    </lineage>
</organism>
<accession>A0ABY0IJG8</accession>
<dbReference type="SUPFAM" id="SSF47188">
    <property type="entry name" value="Hemerythrin-like"/>
    <property type="match status" value="1"/>
</dbReference>
<dbReference type="RefSeq" id="WP_133296886.1">
    <property type="nucleotide sequence ID" value="NZ_QDKL01000001.1"/>
</dbReference>
<dbReference type="PROSITE" id="PS50111">
    <property type="entry name" value="CHEMOTAXIS_TRANSDUC_2"/>
    <property type="match status" value="1"/>
</dbReference>
<gene>
    <name evidence="10" type="ORF">DAY19_04915</name>
</gene>
<keyword evidence="11" id="KW-1185">Reference proteome</keyword>
<dbReference type="EMBL" id="QDKL01000001">
    <property type="protein sequence ID" value="RZF23113.1"/>
    <property type="molecule type" value="Genomic_DNA"/>
</dbReference>
<reference evidence="11" key="1">
    <citation type="journal article" date="2019" name="Int. J. Syst. Evol. Microbiol.">
        <title>Halobacteriovorax valvorus sp. nov., a novel prokaryotic predator isolated from coastal seawater of China.</title>
        <authorList>
            <person name="Chen M.-X."/>
        </authorList>
    </citation>
    <scope>NUCLEOTIDE SEQUENCE [LARGE SCALE GENOMIC DNA]</scope>
    <source>
        <strain evidence="11">BL9</strain>
    </source>
</reference>
<keyword evidence="6" id="KW-0807">Transducer</keyword>